<keyword evidence="3" id="KW-0832">Ubl conjugation</keyword>
<evidence type="ECO:0000313" key="8">
    <source>
        <dbReference type="Proteomes" id="UP001497525"/>
    </source>
</evidence>
<dbReference type="EMBL" id="CAXLJL010000201">
    <property type="protein sequence ID" value="CAL5134429.1"/>
    <property type="molecule type" value="Genomic_DNA"/>
</dbReference>
<dbReference type="PANTHER" id="PTHR45736:SF1">
    <property type="entry name" value="WITHOUT CHILDREN, ISOFORM B"/>
    <property type="match status" value="1"/>
</dbReference>
<evidence type="ECO:0000256" key="1">
    <source>
        <dbReference type="ARBA" id="ARBA00022499"/>
    </source>
</evidence>
<evidence type="ECO:0000256" key="2">
    <source>
        <dbReference type="ARBA" id="ARBA00022553"/>
    </source>
</evidence>
<evidence type="ECO:0000313" key="7">
    <source>
        <dbReference type="EMBL" id="CAL5134429.1"/>
    </source>
</evidence>
<dbReference type="AlphaFoldDB" id="A0AAV2TEC3"/>
<feature type="domain" description="QRICH1-like" evidence="6">
    <location>
        <begin position="606"/>
        <end position="718"/>
    </location>
</feature>
<feature type="compositionally biased region" description="Basic and acidic residues" evidence="4">
    <location>
        <begin position="425"/>
        <end position="437"/>
    </location>
</feature>
<keyword evidence="1" id="KW-1017">Isopeptide bond</keyword>
<feature type="region of interest" description="Disordered" evidence="4">
    <location>
        <begin position="405"/>
        <end position="446"/>
    </location>
</feature>
<feature type="compositionally biased region" description="Basic and acidic residues" evidence="4">
    <location>
        <begin position="405"/>
        <end position="417"/>
    </location>
</feature>
<evidence type="ECO:0000259" key="5">
    <source>
        <dbReference type="Pfam" id="PF12012"/>
    </source>
</evidence>
<proteinExistence type="predicted"/>
<sequence length="898" mass="97501">MSIGTYASAMSTIDPNTGQLIELPIDQGGAYVVQDGAGVLTSAQIQAGVQGGKSLLKPELAQHLNQHSTVGRGGFTLGANDQRWVNVNTPRPNRSISRKPLGSSGGHLQPGTVAITQASALAPAASGLLSLGSRYTPSSATAFGGGNPSIGGTFVTAAGPGGLVSAGVGALGVERDSNYRLAAAIAGTGGRGRPRGRRPLRGQFPVVPIDMVRQLGIEQQVILQPAAPVAMRNKAILCRPLSMCRKTQANVIGQYEGVSHDGSASIQTEAADLEALSSRKLSPLKKEPKTTRLMEVVNSDEELSTPESARIDIIEEENVRKPETLDAETATLPSAVCMDSETQTDADNPEATKPLFVPIPIPVPIYVPTPVCLYARPVPFVMPFPLPCVVPLPITVGKEVVDTDEHLVVDSEASRGSEDEDREEDDTHEKERGHDETEQGEDESALMTEELVKEVEEEEEEVESDALRCISDAVLETGQAVAEEESDNLVIAADSIVSEAAEEVEAPQSEPVEHQRSRKRHAPSPVPEEEADSSQSPHHQSEPTHIGPSDSAVSAVTSHSSADVMSETQQHQQAKVMHSVPVDSDSAQPPAKRPRRTIVVSDANYHLKFSYGINAWRHWVQQKLAGLGGIGSAVVQEQYPHLRTELINMSEKDLNLTLSQFVREVRKPNNECYVADSIFYLCLGIQEYLNENGCTVNIFGGPTFADFSKALDNILANFQPRISPEGLLICRIEEEHLWEAQQLGEHTPEILLFTMLYFNTKHFGLRLGSAHRQLSFSQFRISEEPDESNAAILCHLPGTIFGGSAGETTTLRLSMNYDYPERCPVHLFKTYLTRCPPNLQSSGSVFYLVPNYPHDPNSDVWYSPTPMDSSELQVILNRIKMVKEIQEAFMNGQPDGGF</sequence>
<gene>
    <name evidence="7" type="ORF">CDAUBV1_LOCUS7810</name>
</gene>
<feature type="compositionally biased region" description="Low complexity" evidence="4">
    <location>
        <begin position="549"/>
        <end position="564"/>
    </location>
</feature>
<dbReference type="Pfam" id="PF12012">
    <property type="entry name" value="DUF3504"/>
    <property type="match status" value="1"/>
</dbReference>
<dbReference type="Proteomes" id="UP001497525">
    <property type="component" value="Unassembled WGS sequence"/>
</dbReference>
<comment type="caution">
    <text evidence="7">The sequence shown here is derived from an EMBL/GenBank/DDBJ whole genome shotgun (WGS) entry which is preliminary data.</text>
</comment>
<accession>A0AAV2TEC3</accession>
<name>A0AAV2TEC3_CALDB</name>
<dbReference type="InterPro" id="IPR051284">
    <property type="entry name" value="ZnF_MYMT-QRICH1"/>
</dbReference>
<feature type="region of interest" description="Disordered" evidence="4">
    <location>
        <begin position="500"/>
        <end position="595"/>
    </location>
</feature>
<evidence type="ECO:0000259" key="6">
    <source>
        <dbReference type="Pfam" id="PF25561"/>
    </source>
</evidence>
<evidence type="ECO:0000256" key="4">
    <source>
        <dbReference type="SAM" id="MobiDB-lite"/>
    </source>
</evidence>
<protein>
    <recommendedName>
        <fullName evidence="9">DUF3504 domain-containing protein</fullName>
    </recommendedName>
</protein>
<dbReference type="InterPro" id="IPR021893">
    <property type="entry name" value="ZMYM2-like_C"/>
</dbReference>
<dbReference type="PANTHER" id="PTHR45736">
    <property type="entry name" value="ZINC FINGER MYM-TYPE PROTEIN"/>
    <property type="match status" value="1"/>
</dbReference>
<dbReference type="InterPro" id="IPR057926">
    <property type="entry name" value="QRICH1_dom"/>
</dbReference>
<feature type="region of interest" description="Disordered" evidence="4">
    <location>
        <begin position="85"/>
        <end position="110"/>
    </location>
</feature>
<feature type="domain" description="ZMYM2-like/QRICH1 C-terminal" evidence="5">
    <location>
        <begin position="729"/>
        <end position="880"/>
    </location>
</feature>
<evidence type="ECO:0008006" key="9">
    <source>
        <dbReference type="Google" id="ProtNLM"/>
    </source>
</evidence>
<feature type="compositionally biased region" description="Polar residues" evidence="4">
    <location>
        <begin position="85"/>
        <end position="95"/>
    </location>
</feature>
<organism evidence="7 8">
    <name type="scientific">Calicophoron daubneyi</name>
    <name type="common">Rumen fluke</name>
    <name type="synonym">Paramphistomum daubneyi</name>
    <dbReference type="NCBI Taxonomy" id="300641"/>
    <lineage>
        <taxon>Eukaryota</taxon>
        <taxon>Metazoa</taxon>
        <taxon>Spiralia</taxon>
        <taxon>Lophotrochozoa</taxon>
        <taxon>Platyhelminthes</taxon>
        <taxon>Trematoda</taxon>
        <taxon>Digenea</taxon>
        <taxon>Plagiorchiida</taxon>
        <taxon>Pronocephalata</taxon>
        <taxon>Paramphistomoidea</taxon>
        <taxon>Paramphistomidae</taxon>
        <taxon>Calicophoron</taxon>
    </lineage>
</organism>
<keyword evidence="2" id="KW-0597">Phosphoprotein</keyword>
<evidence type="ECO:0000256" key="3">
    <source>
        <dbReference type="ARBA" id="ARBA00022843"/>
    </source>
</evidence>
<dbReference type="Pfam" id="PF25561">
    <property type="entry name" value="QRICH1"/>
    <property type="match status" value="1"/>
</dbReference>
<reference evidence="7" key="1">
    <citation type="submission" date="2024-06" db="EMBL/GenBank/DDBJ databases">
        <authorList>
            <person name="Liu X."/>
            <person name="Lenzi L."/>
            <person name="Haldenby T S."/>
            <person name="Uol C."/>
        </authorList>
    </citation>
    <scope>NUCLEOTIDE SEQUENCE</scope>
</reference>